<organism evidence="2 3">
    <name type="scientific">Actinospica acidithermotolerans</name>
    <dbReference type="NCBI Taxonomy" id="2828514"/>
    <lineage>
        <taxon>Bacteria</taxon>
        <taxon>Bacillati</taxon>
        <taxon>Actinomycetota</taxon>
        <taxon>Actinomycetes</taxon>
        <taxon>Catenulisporales</taxon>
        <taxon>Actinospicaceae</taxon>
        <taxon>Actinospica</taxon>
    </lineage>
</organism>
<proteinExistence type="predicted"/>
<dbReference type="CDD" id="cd05269">
    <property type="entry name" value="TMR_SDR_a"/>
    <property type="match status" value="1"/>
</dbReference>
<dbReference type="InterPro" id="IPR036291">
    <property type="entry name" value="NAD(P)-bd_dom_sf"/>
</dbReference>
<evidence type="ECO:0000313" key="2">
    <source>
        <dbReference type="EMBL" id="MBR7827058.1"/>
    </source>
</evidence>
<accession>A0A941EAS8</accession>
<feature type="domain" description="NmrA-like" evidence="1">
    <location>
        <begin position="2"/>
        <end position="249"/>
    </location>
</feature>
<dbReference type="Gene3D" id="3.40.50.720">
    <property type="entry name" value="NAD(P)-binding Rossmann-like Domain"/>
    <property type="match status" value="1"/>
</dbReference>
<name>A0A941EAS8_9ACTN</name>
<dbReference type="AlphaFoldDB" id="A0A941EAS8"/>
<protein>
    <submittedName>
        <fullName evidence="2">SDR family oxidoreductase</fullName>
    </submittedName>
</protein>
<dbReference type="PANTHER" id="PTHR47129">
    <property type="entry name" value="QUINONE OXIDOREDUCTASE 2"/>
    <property type="match status" value="1"/>
</dbReference>
<keyword evidence="3" id="KW-1185">Reference proteome</keyword>
<dbReference type="RefSeq" id="WP_212518204.1">
    <property type="nucleotide sequence ID" value="NZ_JAGSOH010000027.1"/>
</dbReference>
<comment type="caution">
    <text evidence="2">The sequence shown here is derived from an EMBL/GenBank/DDBJ whole genome shotgun (WGS) entry which is preliminary data.</text>
</comment>
<evidence type="ECO:0000259" key="1">
    <source>
        <dbReference type="Pfam" id="PF05368"/>
    </source>
</evidence>
<dbReference type="SUPFAM" id="SSF51735">
    <property type="entry name" value="NAD(P)-binding Rossmann-fold domains"/>
    <property type="match status" value="1"/>
</dbReference>
<dbReference type="Gene3D" id="3.90.25.10">
    <property type="entry name" value="UDP-galactose 4-epimerase, domain 1"/>
    <property type="match status" value="1"/>
</dbReference>
<evidence type="ECO:0000313" key="3">
    <source>
        <dbReference type="Proteomes" id="UP000676325"/>
    </source>
</evidence>
<dbReference type="Proteomes" id="UP000676325">
    <property type="component" value="Unassembled WGS sequence"/>
</dbReference>
<dbReference type="PANTHER" id="PTHR47129:SF1">
    <property type="entry name" value="NMRA-LIKE DOMAIN-CONTAINING PROTEIN"/>
    <property type="match status" value="1"/>
</dbReference>
<sequence>MIVITAASGNLGRLVLEDLLGRGVAASGIRAVVRDTAKLADFADRGVEVVRGDYTDQGSLVAALEGAEKLLLISSMGTSDERLGQHLNAVAAAKQAGVKHLVYTSITKADGNAIAFSRVHRDTEAAIIESGIPFTFLRNNWYFENLLGSVGAALEHGAFIGSAGEGRIGYATRADYAAAAAAVLTGEGHEGQVYELSGDVAIPNAEIAAEVSAQSGKQVGYVTLPEQEYAKALEGFGIPAAIAVELAQADVAISAGALADATDTLKTLIGRPTTTVAEAVAQALKA</sequence>
<dbReference type="InterPro" id="IPR052718">
    <property type="entry name" value="NmrA-type_oxidoreductase"/>
</dbReference>
<reference evidence="2" key="1">
    <citation type="submission" date="2021-04" db="EMBL/GenBank/DDBJ databases">
        <title>Genome based classification of Actinospica acidithermotolerans sp. nov., an actinobacterium isolated from an Indonesian hot spring.</title>
        <authorList>
            <person name="Kusuma A.B."/>
            <person name="Putra K.E."/>
            <person name="Nafisah S."/>
            <person name="Loh J."/>
            <person name="Nouioui I."/>
            <person name="Goodfellow M."/>
        </authorList>
    </citation>
    <scope>NUCLEOTIDE SEQUENCE</scope>
    <source>
        <strain evidence="2">MGRD01-02</strain>
    </source>
</reference>
<dbReference type="EMBL" id="JAGSOH010000027">
    <property type="protein sequence ID" value="MBR7827058.1"/>
    <property type="molecule type" value="Genomic_DNA"/>
</dbReference>
<dbReference type="InterPro" id="IPR008030">
    <property type="entry name" value="NmrA-like"/>
</dbReference>
<dbReference type="Pfam" id="PF05368">
    <property type="entry name" value="NmrA"/>
    <property type="match status" value="1"/>
</dbReference>
<gene>
    <name evidence="2" type="ORF">KDK95_12140</name>
</gene>